<evidence type="ECO:0000259" key="1">
    <source>
        <dbReference type="Pfam" id="PF06985"/>
    </source>
</evidence>
<feature type="domain" description="Heterokaryon incompatibility" evidence="1">
    <location>
        <begin position="72"/>
        <end position="151"/>
    </location>
</feature>
<dbReference type="Pfam" id="PF06985">
    <property type="entry name" value="HET"/>
    <property type="match status" value="1"/>
</dbReference>
<sequence length="511" mass="58153">MSTDPYLWVSDSHEELKSSSCPICRLFANIKPPSLDGKFCPLLSQRACWIQCRSRWKPDVSQSSKLIHFGDASTDKHYQISQMGNIYANSEITIIAAAGKDAAYGLPGISRPRKQQSEEVINGISFLEGFPHPVHAVKESMWARRGWTYQEGYLSPRRLIFTDFGVWYLCDKICLAEHEKVPIMKISSLPTIEIRTFTPHPDLNDYYSTTRTRAAIDMIVEYSRRELRYSSDALDAMLGVLLFLETKGVYSIWGTIIYEDRPIINWQHKYPTKRRSGFPSWSPLGWEGPIKVDTFLGYNDFEISLGDHTSPLVDKQPASPITGGPTRIGKDAPRHLHLTGYVVDLLLKDIRWTDDQRSHQTTFNLATGEYKQNHTLSDGIYASLEISPETSVLAKAKLDEEVFGSRPVLGLLLRRYNDDAYYPHIMDPTIKNADFLLLARRDGDENGDGDGWYERIGYLECVIRAQEELQRDYLRDTVFVSASGDVLDTVTIPRGKPSWLKKAKWQTIIVG</sequence>
<dbReference type="Proteomes" id="UP001369815">
    <property type="component" value="Unassembled WGS sequence"/>
</dbReference>
<gene>
    <name evidence="2" type="ORF">Daesc_007200</name>
</gene>
<evidence type="ECO:0000313" key="2">
    <source>
        <dbReference type="EMBL" id="KAK6950675.1"/>
    </source>
</evidence>
<dbReference type="EMBL" id="JBANMG010000007">
    <property type="protein sequence ID" value="KAK6950675.1"/>
    <property type="molecule type" value="Genomic_DNA"/>
</dbReference>
<keyword evidence="3" id="KW-1185">Reference proteome</keyword>
<comment type="caution">
    <text evidence="2">The sequence shown here is derived from an EMBL/GenBank/DDBJ whole genome shotgun (WGS) entry which is preliminary data.</text>
</comment>
<evidence type="ECO:0000313" key="3">
    <source>
        <dbReference type="Proteomes" id="UP001369815"/>
    </source>
</evidence>
<dbReference type="PANTHER" id="PTHR33112:SF1">
    <property type="entry name" value="HETEROKARYON INCOMPATIBILITY DOMAIN-CONTAINING PROTEIN"/>
    <property type="match status" value="1"/>
</dbReference>
<protein>
    <recommendedName>
        <fullName evidence="1">Heterokaryon incompatibility domain-containing protein</fullName>
    </recommendedName>
</protein>
<dbReference type="PANTHER" id="PTHR33112">
    <property type="entry name" value="DOMAIN PROTEIN, PUTATIVE-RELATED"/>
    <property type="match status" value="1"/>
</dbReference>
<reference evidence="2 3" key="1">
    <citation type="journal article" date="2024" name="Front Chem Biol">
        <title>Unveiling the potential of Daldinia eschscholtzii MFLUCC 19-0629 through bioactivity and bioinformatics studies for enhanced sustainable agriculture production.</title>
        <authorList>
            <person name="Brooks S."/>
            <person name="Weaver J.A."/>
            <person name="Klomchit A."/>
            <person name="Alharthi S.A."/>
            <person name="Onlamun T."/>
            <person name="Nurani R."/>
            <person name="Vong T.K."/>
            <person name="Alberti F."/>
            <person name="Greco C."/>
        </authorList>
    </citation>
    <scope>NUCLEOTIDE SEQUENCE [LARGE SCALE GENOMIC DNA]</scope>
    <source>
        <strain evidence="2">MFLUCC 19-0629</strain>
    </source>
</reference>
<accession>A0AAX6MDF4</accession>
<dbReference type="AlphaFoldDB" id="A0AAX6MDF4"/>
<dbReference type="InterPro" id="IPR010730">
    <property type="entry name" value="HET"/>
</dbReference>
<proteinExistence type="predicted"/>
<name>A0AAX6MDF4_9PEZI</name>
<organism evidence="2 3">
    <name type="scientific">Daldinia eschscholtzii</name>
    <dbReference type="NCBI Taxonomy" id="292717"/>
    <lineage>
        <taxon>Eukaryota</taxon>
        <taxon>Fungi</taxon>
        <taxon>Dikarya</taxon>
        <taxon>Ascomycota</taxon>
        <taxon>Pezizomycotina</taxon>
        <taxon>Sordariomycetes</taxon>
        <taxon>Xylariomycetidae</taxon>
        <taxon>Xylariales</taxon>
        <taxon>Hypoxylaceae</taxon>
        <taxon>Daldinia</taxon>
    </lineage>
</organism>